<keyword evidence="2" id="KW-0479">Metal-binding</keyword>
<dbReference type="InterPro" id="IPR050242">
    <property type="entry name" value="JAMM_MPN+_peptidase_M67A"/>
</dbReference>
<reference evidence="8" key="1">
    <citation type="submission" date="2021-01" db="EMBL/GenBank/DDBJ databases">
        <authorList>
            <person name="Eckstrom K.M.E."/>
        </authorList>
    </citation>
    <scope>NUCLEOTIDE SEQUENCE</scope>
    <source>
        <strain evidence="8">UVCC 0001</strain>
    </source>
</reference>
<name>A0AAD9MKR3_PROWI</name>
<evidence type="ECO:0000256" key="1">
    <source>
        <dbReference type="ARBA" id="ARBA00022670"/>
    </source>
</evidence>
<keyword evidence="9" id="KW-1185">Reference proteome</keyword>
<gene>
    <name evidence="8" type="ORF">QBZ16_003380</name>
</gene>
<evidence type="ECO:0000256" key="6">
    <source>
        <dbReference type="SAM" id="MobiDB-lite"/>
    </source>
</evidence>
<organism evidence="8 9">
    <name type="scientific">Prototheca wickerhamii</name>
    <dbReference type="NCBI Taxonomy" id="3111"/>
    <lineage>
        <taxon>Eukaryota</taxon>
        <taxon>Viridiplantae</taxon>
        <taxon>Chlorophyta</taxon>
        <taxon>core chlorophytes</taxon>
        <taxon>Trebouxiophyceae</taxon>
        <taxon>Chlorellales</taxon>
        <taxon>Chlorellaceae</taxon>
        <taxon>Prototheca</taxon>
    </lineage>
</organism>
<dbReference type="PROSITE" id="PS50249">
    <property type="entry name" value="MPN"/>
    <property type="match status" value="1"/>
</dbReference>
<dbReference type="PANTHER" id="PTHR10410">
    <property type="entry name" value="EUKARYOTIC TRANSLATION INITIATION FACTOR 3 -RELATED"/>
    <property type="match status" value="1"/>
</dbReference>
<dbReference type="Gene3D" id="3.40.140.10">
    <property type="entry name" value="Cytidine Deaminase, domain 2"/>
    <property type="match status" value="1"/>
</dbReference>
<evidence type="ECO:0000256" key="3">
    <source>
        <dbReference type="ARBA" id="ARBA00022801"/>
    </source>
</evidence>
<keyword evidence="4" id="KW-0862">Zinc</keyword>
<dbReference type="Pfam" id="PF14464">
    <property type="entry name" value="Prok-JAB"/>
    <property type="match status" value="1"/>
</dbReference>
<proteinExistence type="predicted"/>
<evidence type="ECO:0000259" key="7">
    <source>
        <dbReference type="PROSITE" id="PS50249"/>
    </source>
</evidence>
<dbReference type="InterPro" id="IPR028090">
    <property type="entry name" value="JAB_dom_prok"/>
</dbReference>
<protein>
    <recommendedName>
        <fullName evidence="7">MPN domain-containing protein</fullName>
    </recommendedName>
</protein>
<evidence type="ECO:0000256" key="4">
    <source>
        <dbReference type="ARBA" id="ARBA00022833"/>
    </source>
</evidence>
<dbReference type="GO" id="GO:0006508">
    <property type="term" value="P:proteolysis"/>
    <property type="evidence" value="ECO:0007669"/>
    <property type="project" value="UniProtKB-KW"/>
</dbReference>
<dbReference type="InterPro" id="IPR037518">
    <property type="entry name" value="MPN"/>
</dbReference>
<evidence type="ECO:0000256" key="5">
    <source>
        <dbReference type="ARBA" id="ARBA00023049"/>
    </source>
</evidence>
<accession>A0AAD9MKR3</accession>
<dbReference type="GO" id="GO:0046872">
    <property type="term" value="F:metal ion binding"/>
    <property type="evidence" value="ECO:0007669"/>
    <property type="project" value="UniProtKB-KW"/>
</dbReference>
<dbReference type="EMBL" id="JASFZW010000004">
    <property type="protein sequence ID" value="KAK2078540.1"/>
    <property type="molecule type" value="Genomic_DNA"/>
</dbReference>
<dbReference type="SUPFAM" id="SSF102712">
    <property type="entry name" value="JAB1/MPN domain"/>
    <property type="match status" value="1"/>
</dbReference>
<comment type="caution">
    <text evidence="8">The sequence shown here is derived from an EMBL/GenBank/DDBJ whole genome shotgun (WGS) entry which is preliminary data.</text>
</comment>
<keyword evidence="5" id="KW-0482">Metalloprotease</keyword>
<feature type="compositionally biased region" description="Basic residues" evidence="6">
    <location>
        <begin position="44"/>
        <end position="53"/>
    </location>
</feature>
<evidence type="ECO:0000313" key="9">
    <source>
        <dbReference type="Proteomes" id="UP001255856"/>
    </source>
</evidence>
<evidence type="ECO:0000313" key="8">
    <source>
        <dbReference type="EMBL" id="KAK2078540.1"/>
    </source>
</evidence>
<dbReference type="Proteomes" id="UP001255856">
    <property type="component" value="Unassembled WGS sequence"/>
</dbReference>
<keyword evidence="3" id="KW-0378">Hydrolase</keyword>
<keyword evidence="1" id="KW-0645">Protease</keyword>
<sequence length="403" mass="43302">MPGVGFCRPLDPNCASARAYGLRAAAFHGGHCRDWEARASSSAKRARKNGRRRSASDSEAEEGLYDEGDGYDPDLALALALSSSATEQNLPAQCAAPPAKPAPEPTEYVRNRPRRAANVKLSLGDTSESLDLTCPRDFVGAPGSAASLAQPFAVLCSSQARAVMELHAHLTGFEVIGLLGGSFDPGTRTLQVQEAYPCRRVDADGADSGTSVELDAASQVEATSAMASRGQIAVGWYHSHPVFEARPSQKDNENQRNYQALCHDASTGLAPWVGVIISPYLPSLPSPVSQLRMWVVRLMAGALVPFTVRFKGWHTAVGPDEAQRMLLAMQRAMEAQGGDPCRVDLASPWHEAADCSEPDGTGWTKLRKLQVALERHLGPAGYQQLWEALEGSLQKNWCLKGAQ</sequence>
<feature type="compositionally biased region" description="Acidic residues" evidence="6">
    <location>
        <begin position="58"/>
        <end position="69"/>
    </location>
</feature>
<evidence type="ECO:0000256" key="2">
    <source>
        <dbReference type="ARBA" id="ARBA00022723"/>
    </source>
</evidence>
<feature type="region of interest" description="Disordered" evidence="6">
    <location>
        <begin position="39"/>
        <end position="69"/>
    </location>
</feature>
<feature type="domain" description="MPN" evidence="7">
    <location>
        <begin position="154"/>
        <end position="300"/>
    </location>
</feature>
<dbReference type="GO" id="GO:0008237">
    <property type="term" value="F:metallopeptidase activity"/>
    <property type="evidence" value="ECO:0007669"/>
    <property type="project" value="UniProtKB-KW"/>
</dbReference>
<dbReference type="AlphaFoldDB" id="A0AAD9MKR3"/>